<evidence type="ECO:0000313" key="3">
    <source>
        <dbReference type="Proteomes" id="UP001622612"/>
    </source>
</evidence>
<organism evidence="2 3">
    <name type="scientific">Metamycoplasma faucium</name>
    <dbReference type="NCBI Taxonomy" id="56142"/>
    <lineage>
        <taxon>Bacteria</taxon>
        <taxon>Bacillati</taxon>
        <taxon>Mycoplasmatota</taxon>
        <taxon>Mycoplasmoidales</taxon>
        <taxon>Metamycoplasmataceae</taxon>
        <taxon>Metamycoplasma</taxon>
    </lineage>
</organism>
<evidence type="ECO:0000256" key="1">
    <source>
        <dbReference type="SAM" id="Phobius"/>
    </source>
</evidence>
<dbReference type="RefSeq" id="WP_405312054.1">
    <property type="nucleotide sequence ID" value="NZ_CP088155.1"/>
</dbReference>
<evidence type="ECO:0008006" key="4">
    <source>
        <dbReference type="Google" id="ProtNLM"/>
    </source>
</evidence>
<keyword evidence="1" id="KW-1133">Transmembrane helix</keyword>
<dbReference type="EMBL" id="CP088155">
    <property type="protein sequence ID" value="WYM97543.1"/>
    <property type="molecule type" value="Genomic_DNA"/>
</dbReference>
<protein>
    <recommendedName>
        <fullName evidence="4">Lipoprotein</fullName>
    </recommendedName>
</protein>
<keyword evidence="3" id="KW-1185">Reference proteome</keyword>
<feature type="transmembrane region" description="Helical" evidence="1">
    <location>
        <begin position="6"/>
        <end position="24"/>
    </location>
</feature>
<dbReference type="PROSITE" id="PS51257">
    <property type="entry name" value="PROKAR_LIPOPROTEIN"/>
    <property type="match status" value="1"/>
</dbReference>
<gene>
    <name evidence="2" type="ORF">LQ356_01415</name>
</gene>
<reference evidence="2" key="1">
    <citation type="submission" date="2021-11" db="EMBL/GenBank/DDBJ databases">
        <title>The first genome sequence of unculturable Mycoplasma faucium obtained by de novo assembly of metagenomic reads.</title>
        <authorList>
            <person name="Sabat A.J."/>
            <person name="Bathoorn E."/>
            <person name="Akkerboom V."/>
            <person name="Friedrich A.W."/>
        </authorList>
    </citation>
    <scope>NUCLEOTIDE SEQUENCE [LARGE SCALE GENOMIC DNA]</scope>
    <source>
        <strain evidence="2">UMCG-MFM1</strain>
    </source>
</reference>
<keyword evidence="1" id="KW-0812">Transmembrane</keyword>
<proteinExistence type="predicted"/>
<keyword evidence="1" id="KW-0472">Membrane</keyword>
<sequence length="277" mass="33076">MNKKYFFPVLILPFIPIVTLTISCDNKKIVKHNILFENKNEFSYFSFNDKNVSFSELIQKSNIKEWEENKFLPTIDNFQTFYADNFEKMGISKENAKRFLISKINTYLNQNLGFSLSEKKLNEFLHNNKNAMSKIYVYDRLKIINTYDDYLKHTKKYWINDSKLDKIKEKLDKKYTKEYFKNRSLILMNALSLIYVNNHKNKQLIQIINISNIKYNKNNTCIESIIEFKVLSNKITDETYVSKYKVIEIEKNNVILPNNIFLTTNCYTVKIAQEFLK</sequence>
<dbReference type="Proteomes" id="UP001622612">
    <property type="component" value="Chromosome"/>
</dbReference>
<evidence type="ECO:0000313" key="2">
    <source>
        <dbReference type="EMBL" id="WYM97543.1"/>
    </source>
</evidence>
<name>A0ABZ2TQV6_9BACT</name>
<accession>A0ABZ2TQV6</accession>